<feature type="binding site" evidence="5">
    <location>
        <position position="76"/>
    </location>
    <ligand>
        <name>S-adenosyl-L-methionine</name>
        <dbReference type="ChEBI" id="CHEBI:59789"/>
    </ligand>
</feature>
<dbReference type="CDD" id="cd18081">
    <property type="entry name" value="RlmH-like"/>
    <property type="match status" value="1"/>
</dbReference>
<dbReference type="InterPro" id="IPR003742">
    <property type="entry name" value="RlmH-like"/>
</dbReference>
<protein>
    <recommendedName>
        <fullName evidence="5">Ribosomal RNA large subunit methyltransferase H</fullName>
        <ecNumber evidence="5">2.1.1.177</ecNumber>
    </recommendedName>
    <alternativeName>
        <fullName evidence="5">23S rRNA (pseudouridine1915-N3)-methyltransferase</fullName>
    </alternativeName>
    <alternativeName>
        <fullName evidence="5">23S rRNA m3Psi1915 methyltransferase</fullName>
    </alternativeName>
    <alternativeName>
        <fullName evidence="5">rRNA (pseudouridine-N3-)-methyltransferase RlmH</fullName>
    </alternativeName>
</protein>
<evidence type="ECO:0000313" key="6">
    <source>
        <dbReference type="EMBL" id="SEM02322.1"/>
    </source>
</evidence>
<dbReference type="EMBL" id="FOAN01000006">
    <property type="protein sequence ID" value="SEM02322.1"/>
    <property type="molecule type" value="Genomic_DNA"/>
</dbReference>
<dbReference type="SUPFAM" id="SSF75217">
    <property type="entry name" value="alpha/beta knot"/>
    <property type="match status" value="1"/>
</dbReference>
<keyword evidence="2 5" id="KW-0808">Transferase</keyword>
<evidence type="ECO:0000256" key="3">
    <source>
        <dbReference type="ARBA" id="ARBA00022691"/>
    </source>
</evidence>
<dbReference type="NCBIfam" id="NF000991">
    <property type="entry name" value="PRK00103.2-5"/>
    <property type="match status" value="1"/>
</dbReference>
<proteinExistence type="inferred from homology"/>
<keyword evidence="5" id="KW-0698">rRNA processing</keyword>
<dbReference type="HAMAP" id="MF_00658">
    <property type="entry name" value="23SrRNA_methyltr_H"/>
    <property type="match status" value="1"/>
</dbReference>
<dbReference type="InterPro" id="IPR029028">
    <property type="entry name" value="Alpha/beta_knot_MTases"/>
</dbReference>
<gene>
    <name evidence="5" type="primary">rlmH</name>
    <name evidence="6" type="ORF">SAMN04515666_106499</name>
</gene>
<dbReference type="Proteomes" id="UP000199664">
    <property type="component" value="Unassembled WGS sequence"/>
</dbReference>
<comment type="function">
    <text evidence="5">Specifically methylates the pseudouridine at position 1915 (m3Psi1915) in 23S rRNA.</text>
</comment>
<evidence type="ECO:0000256" key="2">
    <source>
        <dbReference type="ARBA" id="ARBA00022679"/>
    </source>
</evidence>
<dbReference type="PIRSF" id="PIRSF004505">
    <property type="entry name" value="MT_bac"/>
    <property type="match status" value="1"/>
</dbReference>
<keyword evidence="1 5" id="KW-0489">Methyltransferase</keyword>
<accession>A0A1H7UZC3</accession>
<dbReference type="OrthoDB" id="9806643at2"/>
<dbReference type="GO" id="GO:0005737">
    <property type="term" value="C:cytoplasm"/>
    <property type="evidence" value="ECO:0007669"/>
    <property type="project" value="UniProtKB-SubCell"/>
</dbReference>
<dbReference type="AlphaFoldDB" id="A0A1H7UZC3"/>
<comment type="subunit">
    <text evidence="5">Homodimer.</text>
</comment>
<comment type="catalytic activity">
    <reaction evidence="5">
        <text>pseudouridine(1915) in 23S rRNA + S-adenosyl-L-methionine = N(3)-methylpseudouridine(1915) in 23S rRNA + S-adenosyl-L-homocysteine + H(+)</text>
        <dbReference type="Rhea" id="RHEA:42752"/>
        <dbReference type="Rhea" id="RHEA-COMP:10221"/>
        <dbReference type="Rhea" id="RHEA-COMP:10222"/>
        <dbReference type="ChEBI" id="CHEBI:15378"/>
        <dbReference type="ChEBI" id="CHEBI:57856"/>
        <dbReference type="ChEBI" id="CHEBI:59789"/>
        <dbReference type="ChEBI" id="CHEBI:65314"/>
        <dbReference type="ChEBI" id="CHEBI:74486"/>
        <dbReference type="EC" id="2.1.1.177"/>
    </reaction>
</comment>
<keyword evidence="7" id="KW-1185">Reference proteome</keyword>
<evidence type="ECO:0000256" key="5">
    <source>
        <dbReference type="HAMAP-Rule" id="MF_00658"/>
    </source>
</evidence>
<dbReference type="Pfam" id="PF02590">
    <property type="entry name" value="SPOUT_MTase"/>
    <property type="match status" value="1"/>
</dbReference>
<dbReference type="PANTHER" id="PTHR33603">
    <property type="entry name" value="METHYLTRANSFERASE"/>
    <property type="match status" value="1"/>
</dbReference>
<name>A0A1H7UZC3_9HYPH</name>
<reference evidence="7" key="1">
    <citation type="submission" date="2016-10" db="EMBL/GenBank/DDBJ databases">
        <authorList>
            <person name="Varghese N."/>
            <person name="Submissions S."/>
        </authorList>
    </citation>
    <scope>NUCLEOTIDE SEQUENCE [LARGE SCALE GENOMIC DNA]</scope>
    <source>
        <strain evidence="7">LMG 26383,CCUG 61248,R- 45681</strain>
    </source>
</reference>
<feature type="binding site" evidence="5">
    <location>
        <position position="108"/>
    </location>
    <ligand>
        <name>S-adenosyl-L-methionine</name>
        <dbReference type="ChEBI" id="CHEBI:59789"/>
    </ligand>
</feature>
<comment type="similarity">
    <text evidence="4 5">Belongs to the RNA methyltransferase RlmH family.</text>
</comment>
<dbReference type="InterPro" id="IPR029026">
    <property type="entry name" value="tRNA_m1G_MTases_N"/>
</dbReference>
<comment type="subcellular location">
    <subcellularLocation>
        <location evidence="5">Cytoplasm</location>
    </subcellularLocation>
</comment>
<sequence>MRLSVIAVGRLKDGPERDLCARYQERAQGLARGLGLSGPEVVELPEGRGRRTEERRREEAKLIGERLPPSGLVIALDERGKSLDSDTFANRLAAARDAGTPAATLLIGGADGLDAELRERAALVLSFGALTMPHQIVRALVLEQLYRAMTIMAGHPYHRA</sequence>
<organism evidence="6 7">
    <name type="scientific">Bosea lupini</name>
    <dbReference type="NCBI Taxonomy" id="1036779"/>
    <lineage>
        <taxon>Bacteria</taxon>
        <taxon>Pseudomonadati</taxon>
        <taxon>Pseudomonadota</taxon>
        <taxon>Alphaproteobacteria</taxon>
        <taxon>Hyphomicrobiales</taxon>
        <taxon>Boseaceae</taxon>
        <taxon>Bosea</taxon>
    </lineage>
</organism>
<dbReference type="RefSeq" id="WP_091838250.1">
    <property type="nucleotide sequence ID" value="NZ_FOAN01000006.1"/>
</dbReference>
<evidence type="ECO:0000313" key="7">
    <source>
        <dbReference type="Proteomes" id="UP000199664"/>
    </source>
</evidence>
<evidence type="ECO:0000256" key="1">
    <source>
        <dbReference type="ARBA" id="ARBA00022603"/>
    </source>
</evidence>
<dbReference type="STRING" id="1036779.SAMN04515666_106499"/>
<dbReference type="Gene3D" id="3.40.1280.10">
    <property type="match status" value="1"/>
</dbReference>
<dbReference type="NCBIfam" id="NF000989">
    <property type="entry name" value="PRK00103.2-3"/>
    <property type="match status" value="1"/>
</dbReference>
<keyword evidence="3 5" id="KW-0949">S-adenosyl-L-methionine</keyword>
<feature type="binding site" evidence="5">
    <location>
        <begin position="127"/>
        <end position="132"/>
    </location>
    <ligand>
        <name>S-adenosyl-L-methionine</name>
        <dbReference type="ChEBI" id="CHEBI:59789"/>
    </ligand>
</feature>
<dbReference type="EC" id="2.1.1.177" evidence="5"/>
<evidence type="ECO:0000256" key="4">
    <source>
        <dbReference type="ARBA" id="ARBA00038303"/>
    </source>
</evidence>
<keyword evidence="5" id="KW-0963">Cytoplasm</keyword>
<dbReference type="PANTHER" id="PTHR33603:SF1">
    <property type="entry name" value="RIBOSOMAL RNA LARGE SUBUNIT METHYLTRANSFERASE H"/>
    <property type="match status" value="1"/>
</dbReference>
<dbReference type="GO" id="GO:0070038">
    <property type="term" value="F:rRNA (pseudouridine-N3-)-methyltransferase activity"/>
    <property type="evidence" value="ECO:0007669"/>
    <property type="project" value="UniProtKB-UniRule"/>
</dbReference>